<keyword evidence="6" id="KW-0482">Metalloprotease</keyword>
<evidence type="ECO:0000256" key="3">
    <source>
        <dbReference type="ARBA" id="ARBA00022723"/>
    </source>
</evidence>
<keyword evidence="7" id="KW-0812">Transmembrane</keyword>
<accession>A0ABT4CP97</accession>
<evidence type="ECO:0000313" key="10">
    <source>
        <dbReference type="EMBL" id="MCY6370882.1"/>
    </source>
</evidence>
<feature type="transmembrane region" description="Helical" evidence="7">
    <location>
        <begin position="105"/>
        <end position="131"/>
    </location>
</feature>
<organism evidence="10 11">
    <name type="scientific">Clostridium ganghwense</name>
    <dbReference type="NCBI Taxonomy" id="312089"/>
    <lineage>
        <taxon>Bacteria</taxon>
        <taxon>Bacillati</taxon>
        <taxon>Bacillota</taxon>
        <taxon>Clostridia</taxon>
        <taxon>Eubacteriales</taxon>
        <taxon>Clostridiaceae</taxon>
        <taxon>Clostridium</taxon>
    </lineage>
</organism>
<evidence type="ECO:0000259" key="9">
    <source>
        <dbReference type="Pfam" id="PF16491"/>
    </source>
</evidence>
<dbReference type="RefSeq" id="WP_268049725.1">
    <property type="nucleotide sequence ID" value="NZ_JAPQES010000003.1"/>
</dbReference>
<sequence>MKSKNKVWILIFILTLTIGVFSFTKEKSVFAGETGKSISRKVLNESKISNTLYDKNDDNLGESYYRSDRVVQAAKIIMGFLVPVVILFTGFSAKLSNFSKSIGKNLFLSIGIYGIVYNLIDSLANLPLTYYAGYIQSHVFGFSHQSFNTWIRNYSINLLLNFVGIFLFLWIPYKLMKKSPKKWWIYTGIAIIPITLFMYLAQPVIIDPLFNKFKPLGNETIERSLVELTEKANIKDCTILQIDKSRDTSMINAYMTGIGKAKRIVLWDTAINKLNLRELSFVMAHEIGHYVLGHIKKLIFIQIIITFIVLYIISKVAPSIIKRYRGKFKFNKISNVASYPLAIIIINFCLLFIVPSANAYSCYMERQADTFAIEITRDNEAAVSAFHKLSKGGVVVPKPDIFYKMWKYDHPPIKERIDFFKIYKPWEEGRSLKYDKYIINPK</sequence>
<evidence type="ECO:0000256" key="7">
    <source>
        <dbReference type="SAM" id="Phobius"/>
    </source>
</evidence>
<evidence type="ECO:0000313" key="11">
    <source>
        <dbReference type="Proteomes" id="UP001079657"/>
    </source>
</evidence>
<keyword evidence="2" id="KW-0645">Protease</keyword>
<keyword evidence="7" id="KW-0472">Membrane</keyword>
<feature type="transmembrane region" description="Helical" evidence="7">
    <location>
        <begin position="151"/>
        <end position="171"/>
    </location>
</feature>
<dbReference type="CDD" id="cd07343">
    <property type="entry name" value="M48A_Zmpste24p_like"/>
    <property type="match status" value="1"/>
</dbReference>
<feature type="domain" description="Peptidase M48" evidence="8">
    <location>
        <begin position="217"/>
        <end position="418"/>
    </location>
</feature>
<name>A0ABT4CP97_9CLOT</name>
<evidence type="ECO:0000256" key="5">
    <source>
        <dbReference type="ARBA" id="ARBA00022833"/>
    </source>
</evidence>
<feature type="transmembrane region" description="Helical" evidence="7">
    <location>
        <begin position="73"/>
        <end position="93"/>
    </location>
</feature>
<dbReference type="PANTHER" id="PTHR10120">
    <property type="entry name" value="CAAX PRENYL PROTEASE 1"/>
    <property type="match status" value="1"/>
</dbReference>
<keyword evidence="5" id="KW-0862">Zinc</keyword>
<comment type="caution">
    <text evidence="10">The sequence shown here is derived from an EMBL/GenBank/DDBJ whole genome shotgun (WGS) entry which is preliminary data.</text>
</comment>
<evidence type="ECO:0000256" key="2">
    <source>
        <dbReference type="ARBA" id="ARBA00022670"/>
    </source>
</evidence>
<proteinExistence type="predicted"/>
<dbReference type="InterPro" id="IPR027057">
    <property type="entry name" value="CAXX_Prtase_1"/>
</dbReference>
<dbReference type="Pfam" id="PF16491">
    <property type="entry name" value="Peptidase_M48_N"/>
    <property type="match status" value="1"/>
</dbReference>
<dbReference type="Pfam" id="PF01435">
    <property type="entry name" value="Peptidase_M48"/>
    <property type="match status" value="1"/>
</dbReference>
<keyword evidence="3" id="KW-0479">Metal-binding</keyword>
<protein>
    <submittedName>
        <fullName evidence="10">M48 family metallopeptidase</fullName>
    </submittedName>
</protein>
<keyword evidence="7" id="KW-1133">Transmembrane helix</keyword>
<dbReference type="InterPro" id="IPR032456">
    <property type="entry name" value="Peptidase_M48_N"/>
</dbReference>
<evidence type="ECO:0000256" key="1">
    <source>
        <dbReference type="ARBA" id="ARBA00001947"/>
    </source>
</evidence>
<feature type="transmembrane region" description="Helical" evidence="7">
    <location>
        <begin position="299"/>
        <end position="321"/>
    </location>
</feature>
<comment type="cofactor">
    <cofactor evidence="1">
        <name>Zn(2+)</name>
        <dbReference type="ChEBI" id="CHEBI:29105"/>
    </cofactor>
</comment>
<evidence type="ECO:0000256" key="6">
    <source>
        <dbReference type="ARBA" id="ARBA00023049"/>
    </source>
</evidence>
<dbReference type="EMBL" id="JAPQES010000003">
    <property type="protein sequence ID" value="MCY6370882.1"/>
    <property type="molecule type" value="Genomic_DNA"/>
</dbReference>
<keyword evidence="4" id="KW-0378">Hydrolase</keyword>
<reference evidence="10" key="1">
    <citation type="submission" date="2022-12" db="EMBL/GenBank/DDBJ databases">
        <authorList>
            <person name="Wang J."/>
        </authorList>
    </citation>
    <scope>NUCLEOTIDE SEQUENCE</scope>
    <source>
        <strain evidence="10">HY-42-06</strain>
    </source>
</reference>
<evidence type="ECO:0000256" key="4">
    <source>
        <dbReference type="ARBA" id="ARBA00022801"/>
    </source>
</evidence>
<feature type="transmembrane region" description="Helical" evidence="7">
    <location>
        <begin position="333"/>
        <end position="354"/>
    </location>
</feature>
<dbReference type="Gene3D" id="3.30.2010.10">
    <property type="entry name" value="Metalloproteases ('zincins'), catalytic domain"/>
    <property type="match status" value="1"/>
</dbReference>
<feature type="domain" description="CAAX prenyl protease 1 N-terminal" evidence="9">
    <location>
        <begin position="65"/>
        <end position="212"/>
    </location>
</feature>
<gene>
    <name evidence="10" type="ORF">OXH55_09585</name>
</gene>
<dbReference type="Proteomes" id="UP001079657">
    <property type="component" value="Unassembled WGS sequence"/>
</dbReference>
<keyword evidence="11" id="KW-1185">Reference proteome</keyword>
<dbReference type="InterPro" id="IPR001915">
    <property type="entry name" value="Peptidase_M48"/>
</dbReference>
<evidence type="ECO:0000259" key="8">
    <source>
        <dbReference type="Pfam" id="PF01435"/>
    </source>
</evidence>
<feature type="transmembrane region" description="Helical" evidence="7">
    <location>
        <begin position="183"/>
        <end position="206"/>
    </location>
</feature>